<name>A0A4Y9SL08_9BURK</name>
<keyword evidence="3" id="KW-1185">Reference proteome</keyword>
<dbReference type="Proteomes" id="UP000297729">
    <property type="component" value="Unassembled WGS sequence"/>
</dbReference>
<protein>
    <submittedName>
        <fullName evidence="2">Type II secretion system protein</fullName>
    </submittedName>
</protein>
<dbReference type="AlphaFoldDB" id="A0A4Y9SL08"/>
<comment type="caution">
    <text evidence="2">The sequence shown here is derived from an EMBL/GenBank/DDBJ whole genome shotgun (WGS) entry which is preliminary data.</text>
</comment>
<dbReference type="RefSeq" id="WP_135201832.1">
    <property type="nucleotide sequence ID" value="NZ_SPVG01000123.1"/>
</dbReference>
<dbReference type="InterPro" id="IPR012902">
    <property type="entry name" value="N_methyl_site"/>
</dbReference>
<dbReference type="Pfam" id="PF07963">
    <property type="entry name" value="N_methyl"/>
    <property type="match status" value="1"/>
</dbReference>
<keyword evidence="1" id="KW-0812">Transmembrane</keyword>
<dbReference type="EMBL" id="SPVG01000123">
    <property type="protein sequence ID" value="TFW22392.1"/>
    <property type="molecule type" value="Genomic_DNA"/>
</dbReference>
<sequence>MCNKRRQQGVTMVELIIFMVIVGVAVAGILQVLNFANKNSADPMRRKQAMLIAEAYMEEVQQAQFTYCDPADENASTASDPNGCKDATLREQFGREANNTRPYDNINDYVPANYQLGTAVRAFAVADSSGNLVDRDVAGNPLGANAAGATLGNASLSGFTTTLTLNEANAFVGSTQAVAGAPDIDAFLLTIAVRYGTGPNDVVTLEGYRTRYAPQAR</sequence>
<keyword evidence="1" id="KW-0472">Membrane</keyword>
<keyword evidence="1" id="KW-1133">Transmembrane helix</keyword>
<dbReference type="OrthoDB" id="8759523at2"/>
<gene>
    <name evidence="2" type="ORF">E4L98_12220</name>
</gene>
<evidence type="ECO:0000313" key="2">
    <source>
        <dbReference type="EMBL" id="TFW22392.1"/>
    </source>
</evidence>
<evidence type="ECO:0000313" key="3">
    <source>
        <dbReference type="Proteomes" id="UP000297729"/>
    </source>
</evidence>
<organism evidence="2 3">
    <name type="scientific">Duganella callida</name>
    <dbReference type="NCBI Taxonomy" id="2561932"/>
    <lineage>
        <taxon>Bacteria</taxon>
        <taxon>Pseudomonadati</taxon>
        <taxon>Pseudomonadota</taxon>
        <taxon>Betaproteobacteria</taxon>
        <taxon>Burkholderiales</taxon>
        <taxon>Oxalobacteraceae</taxon>
        <taxon>Telluria group</taxon>
        <taxon>Duganella</taxon>
    </lineage>
</organism>
<accession>A0A4Y9SL08</accession>
<proteinExistence type="predicted"/>
<evidence type="ECO:0000256" key="1">
    <source>
        <dbReference type="SAM" id="Phobius"/>
    </source>
</evidence>
<feature type="transmembrane region" description="Helical" evidence="1">
    <location>
        <begin position="12"/>
        <end position="33"/>
    </location>
</feature>
<reference evidence="2 3" key="1">
    <citation type="submission" date="2019-03" db="EMBL/GenBank/DDBJ databases">
        <title>Draft Genome Sequence of Duganella callidus sp. nov., a Novel Duganella Species Isolated from Cultivated Soil.</title>
        <authorList>
            <person name="Raths R."/>
            <person name="Peta V."/>
            <person name="Bucking H."/>
        </authorList>
    </citation>
    <scope>NUCLEOTIDE SEQUENCE [LARGE SCALE GENOMIC DNA]</scope>
    <source>
        <strain evidence="2 3">DN04</strain>
    </source>
</reference>